<dbReference type="Proteomes" id="UP000499080">
    <property type="component" value="Unassembled WGS sequence"/>
</dbReference>
<accession>A0A4Y2D5M7</accession>
<protein>
    <submittedName>
        <fullName evidence="1">Uncharacterized protein</fullName>
    </submittedName>
</protein>
<proteinExistence type="predicted"/>
<evidence type="ECO:0000313" key="2">
    <source>
        <dbReference type="Proteomes" id="UP000499080"/>
    </source>
</evidence>
<keyword evidence="2" id="KW-1185">Reference proteome</keyword>
<evidence type="ECO:0000313" key="1">
    <source>
        <dbReference type="EMBL" id="GBM11268.1"/>
    </source>
</evidence>
<reference evidence="1 2" key="1">
    <citation type="journal article" date="2019" name="Sci. Rep.">
        <title>Orb-weaving spider Araneus ventricosus genome elucidates the spidroin gene catalogue.</title>
        <authorList>
            <person name="Kono N."/>
            <person name="Nakamura H."/>
            <person name="Ohtoshi R."/>
            <person name="Moran D.A.P."/>
            <person name="Shinohara A."/>
            <person name="Yoshida Y."/>
            <person name="Fujiwara M."/>
            <person name="Mori M."/>
            <person name="Tomita M."/>
            <person name="Arakawa K."/>
        </authorList>
    </citation>
    <scope>NUCLEOTIDE SEQUENCE [LARGE SCALE GENOMIC DNA]</scope>
</reference>
<dbReference type="EMBL" id="BGPR01000297">
    <property type="protein sequence ID" value="GBM11268.1"/>
    <property type="molecule type" value="Genomic_DNA"/>
</dbReference>
<gene>
    <name evidence="1" type="ORF">AVEN_267830_1</name>
</gene>
<comment type="caution">
    <text evidence="1">The sequence shown here is derived from an EMBL/GenBank/DDBJ whole genome shotgun (WGS) entry which is preliminary data.</text>
</comment>
<name>A0A4Y2D5M7_ARAVE</name>
<organism evidence="1 2">
    <name type="scientific">Araneus ventricosus</name>
    <name type="common">Orbweaver spider</name>
    <name type="synonym">Epeira ventricosa</name>
    <dbReference type="NCBI Taxonomy" id="182803"/>
    <lineage>
        <taxon>Eukaryota</taxon>
        <taxon>Metazoa</taxon>
        <taxon>Ecdysozoa</taxon>
        <taxon>Arthropoda</taxon>
        <taxon>Chelicerata</taxon>
        <taxon>Arachnida</taxon>
        <taxon>Araneae</taxon>
        <taxon>Araneomorphae</taxon>
        <taxon>Entelegynae</taxon>
        <taxon>Araneoidea</taxon>
        <taxon>Araneidae</taxon>
        <taxon>Araneus</taxon>
    </lineage>
</organism>
<dbReference type="AlphaFoldDB" id="A0A4Y2D5M7"/>
<sequence>MSRFEATRGLFWYGPRNFELRSDDEDNACVGTPSTNFRTTTGEGHLALTNLTCTRSAYTAVLWWNRVSNLEPSGHEAETLPPGQSN</sequence>